<evidence type="ECO:0000313" key="2">
    <source>
        <dbReference type="EMBL" id="VDP54690.1"/>
    </source>
</evidence>
<keyword evidence="3" id="KW-1185">Reference proteome</keyword>
<dbReference type="AlphaFoldDB" id="A0A183GT99"/>
<evidence type="ECO:0000313" key="3">
    <source>
        <dbReference type="Proteomes" id="UP000050761"/>
    </source>
</evidence>
<reference evidence="4" key="2">
    <citation type="submission" date="2019-09" db="UniProtKB">
        <authorList>
            <consortium name="WormBaseParasite"/>
        </authorList>
    </citation>
    <scope>IDENTIFICATION</scope>
</reference>
<dbReference type="WBParaSite" id="HPBE_0002591901-mRNA-1">
    <property type="protein sequence ID" value="HPBE_0002591901-mRNA-1"/>
    <property type="gene ID" value="HPBE_0002591901"/>
</dbReference>
<name>A0A183GT99_HELPZ</name>
<evidence type="ECO:0000256" key="1">
    <source>
        <dbReference type="SAM" id="MobiDB-lite"/>
    </source>
</evidence>
<feature type="compositionally biased region" description="Acidic residues" evidence="1">
    <location>
        <begin position="33"/>
        <end position="46"/>
    </location>
</feature>
<proteinExistence type="predicted"/>
<accession>A0A3P8EJ96</accession>
<feature type="region of interest" description="Disordered" evidence="1">
    <location>
        <begin position="32"/>
        <end position="109"/>
    </location>
</feature>
<reference evidence="2 3" key="1">
    <citation type="submission" date="2018-11" db="EMBL/GenBank/DDBJ databases">
        <authorList>
            <consortium name="Pathogen Informatics"/>
        </authorList>
    </citation>
    <scope>NUCLEOTIDE SEQUENCE [LARGE SCALE GENOMIC DNA]</scope>
</reference>
<accession>A0A183GT99</accession>
<dbReference type="EMBL" id="UZAH01038842">
    <property type="protein sequence ID" value="VDP54690.1"/>
    <property type="molecule type" value="Genomic_DNA"/>
</dbReference>
<dbReference type="Proteomes" id="UP000050761">
    <property type="component" value="Unassembled WGS sequence"/>
</dbReference>
<feature type="compositionally biased region" description="Basic and acidic residues" evidence="1">
    <location>
        <begin position="61"/>
        <end position="71"/>
    </location>
</feature>
<evidence type="ECO:0000313" key="4">
    <source>
        <dbReference type="WBParaSite" id="HPBE_0002591901-mRNA-1"/>
    </source>
</evidence>
<protein>
    <submittedName>
        <fullName evidence="2 4">Uncharacterized protein</fullName>
    </submittedName>
</protein>
<feature type="compositionally biased region" description="Polar residues" evidence="1">
    <location>
        <begin position="91"/>
        <end position="109"/>
    </location>
</feature>
<organism evidence="3 4">
    <name type="scientific">Heligmosomoides polygyrus</name>
    <name type="common">Parasitic roundworm</name>
    <dbReference type="NCBI Taxonomy" id="6339"/>
    <lineage>
        <taxon>Eukaryota</taxon>
        <taxon>Metazoa</taxon>
        <taxon>Ecdysozoa</taxon>
        <taxon>Nematoda</taxon>
        <taxon>Chromadorea</taxon>
        <taxon>Rhabditida</taxon>
        <taxon>Rhabditina</taxon>
        <taxon>Rhabditomorpha</taxon>
        <taxon>Strongyloidea</taxon>
        <taxon>Heligmosomidae</taxon>
        <taxon>Heligmosomoides</taxon>
    </lineage>
</organism>
<sequence length="142" mass="15849">MSFLFSVARALNPLSWLLRPRRKEDVIQSEYEFQPEVEVDPADDVDSSNGQVSDSSEAEIEERVTKNDGKRRTVFHTFSEEAPQLHDDGCSDQNPPDSATVQDRLSSNDNACSLQPGDEFVQIEQLECLLLLIVNISFCGGS</sequence>
<gene>
    <name evidence="2" type="ORF">HPBE_LOCUS25918</name>
</gene>